<dbReference type="GO" id="GO:0016787">
    <property type="term" value="F:hydrolase activity"/>
    <property type="evidence" value="ECO:0007669"/>
    <property type="project" value="UniProtKB-KW"/>
</dbReference>
<keyword evidence="3" id="KW-0547">Nucleotide-binding</keyword>
<dbReference type="PANTHER" id="PTHR30153">
    <property type="entry name" value="REPLICATIVE DNA HELICASE DNAB"/>
    <property type="match status" value="1"/>
</dbReference>
<keyword evidence="8" id="KW-0413">Isomerase</keyword>
<dbReference type="InterPro" id="IPR007694">
    <property type="entry name" value="DNA_helicase_DnaB-like_C"/>
</dbReference>
<dbReference type="PANTHER" id="PTHR30153:SF2">
    <property type="entry name" value="REPLICATIVE DNA HELICASE"/>
    <property type="match status" value="1"/>
</dbReference>
<dbReference type="InterPro" id="IPR036185">
    <property type="entry name" value="DNA_heli_DnaB-like_N_sf"/>
</dbReference>
<protein>
    <recommendedName>
        <fullName evidence="9">DNA 5'-3' helicase</fullName>
        <ecNumber evidence="9">5.6.2.3</ecNumber>
    </recommendedName>
</protein>
<evidence type="ECO:0000256" key="8">
    <source>
        <dbReference type="ARBA" id="ARBA00023235"/>
    </source>
</evidence>
<accession>A0A9D2BYQ7</accession>
<feature type="domain" description="SF4 helicase" evidence="12">
    <location>
        <begin position="155"/>
        <end position="413"/>
    </location>
</feature>
<evidence type="ECO:0000313" key="13">
    <source>
        <dbReference type="EMBL" id="HIY21409.1"/>
    </source>
</evidence>
<feature type="region of interest" description="Disordered" evidence="11">
    <location>
        <begin position="409"/>
        <end position="447"/>
    </location>
</feature>
<evidence type="ECO:0000256" key="11">
    <source>
        <dbReference type="SAM" id="MobiDB-lite"/>
    </source>
</evidence>
<dbReference type="GO" id="GO:0005829">
    <property type="term" value="C:cytosol"/>
    <property type="evidence" value="ECO:0007669"/>
    <property type="project" value="TreeGrafter"/>
</dbReference>
<organism evidence="13 14">
    <name type="scientific">Candidatus Flavonifractor merdigallinarum</name>
    <dbReference type="NCBI Taxonomy" id="2838589"/>
    <lineage>
        <taxon>Bacteria</taxon>
        <taxon>Bacillati</taxon>
        <taxon>Bacillota</taxon>
        <taxon>Clostridia</taxon>
        <taxon>Eubacteriales</taxon>
        <taxon>Oscillospiraceae</taxon>
        <taxon>Flavonifractor</taxon>
    </lineage>
</organism>
<evidence type="ECO:0000256" key="4">
    <source>
        <dbReference type="ARBA" id="ARBA00022801"/>
    </source>
</evidence>
<keyword evidence="2" id="KW-0235">DNA replication</keyword>
<reference evidence="13" key="1">
    <citation type="journal article" date="2021" name="PeerJ">
        <title>Extensive microbial diversity within the chicken gut microbiome revealed by metagenomics and culture.</title>
        <authorList>
            <person name="Gilroy R."/>
            <person name="Ravi A."/>
            <person name="Getino M."/>
            <person name="Pursley I."/>
            <person name="Horton D.L."/>
            <person name="Alikhan N.F."/>
            <person name="Baker D."/>
            <person name="Gharbi K."/>
            <person name="Hall N."/>
            <person name="Watson M."/>
            <person name="Adriaenssens E.M."/>
            <person name="Foster-Nyarko E."/>
            <person name="Jarju S."/>
            <person name="Secka A."/>
            <person name="Antonio M."/>
            <person name="Oren A."/>
            <person name="Chaudhuri R.R."/>
            <person name="La Ragione R."/>
            <person name="Hildebrand F."/>
            <person name="Pallen M.J."/>
        </authorList>
    </citation>
    <scope>NUCLEOTIDE SEQUENCE</scope>
    <source>
        <strain evidence="13">ChiBcec16_6824</strain>
    </source>
</reference>
<evidence type="ECO:0000256" key="5">
    <source>
        <dbReference type="ARBA" id="ARBA00022806"/>
    </source>
</evidence>
<comment type="caution">
    <text evidence="13">The sequence shown here is derived from an EMBL/GenBank/DDBJ whole genome shotgun (WGS) entry which is preliminary data.</text>
</comment>
<dbReference type="Gene3D" id="3.40.50.300">
    <property type="entry name" value="P-loop containing nucleotide triphosphate hydrolases"/>
    <property type="match status" value="1"/>
</dbReference>
<dbReference type="GO" id="GO:0005524">
    <property type="term" value="F:ATP binding"/>
    <property type="evidence" value="ECO:0007669"/>
    <property type="project" value="UniProtKB-KW"/>
</dbReference>
<evidence type="ECO:0000313" key="14">
    <source>
        <dbReference type="Proteomes" id="UP000823868"/>
    </source>
</evidence>
<dbReference type="InterPro" id="IPR016136">
    <property type="entry name" value="DNA_helicase_N/primase_C"/>
</dbReference>
<dbReference type="Pfam" id="PF00772">
    <property type="entry name" value="DnaB"/>
    <property type="match status" value="1"/>
</dbReference>
<dbReference type="GO" id="GO:0006260">
    <property type="term" value="P:DNA replication"/>
    <property type="evidence" value="ECO:0007669"/>
    <property type="project" value="UniProtKB-KW"/>
</dbReference>
<reference evidence="13" key="2">
    <citation type="submission" date="2021-04" db="EMBL/GenBank/DDBJ databases">
        <authorList>
            <person name="Gilroy R."/>
        </authorList>
    </citation>
    <scope>NUCLEOTIDE SEQUENCE</scope>
    <source>
        <strain evidence="13">ChiBcec16_6824</strain>
    </source>
</reference>
<dbReference type="SUPFAM" id="SSF52540">
    <property type="entry name" value="P-loop containing nucleoside triphosphate hydrolases"/>
    <property type="match status" value="1"/>
</dbReference>
<dbReference type="SUPFAM" id="SSF48024">
    <property type="entry name" value="N-terminal domain of DnaB helicase"/>
    <property type="match status" value="1"/>
</dbReference>
<evidence type="ECO:0000256" key="10">
    <source>
        <dbReference type="ARBA" id="ARBA00048954"/>
    </source>
</evidence>
<evidence type="ECO:0000256" key="9">
    <source>
        <dbReference type="ARBA" id="ARBA00044969"/>
    </source>
</evidence>
<dbReference type="GO" id="GO:0003677">
    <property type="term" value="F:DNA binding"/>
    <property type="evidence" value="ECO:0007669"/>
    <property type="project" value="UniProtKB-KW"/>
</dbReference>
<comment type="catalytic activity">
    <reaction evidence="10">
        <text>ATP + H2O = ADP + phosphate + H(+)</text>
        <dbReference type="Rhea" id="RHEA:13065"/>
        <dbReference type="ChEBI" id="CHEBI:15377"/>
        <dbReference type="ChEBI" id="CHEBI:15378"/>
        <dbReference type="ChEBI" id="CHEBI:30616"/>
        <dbReference type="ChEBI" id="CHEBI:43474"/>
        <dbReference type="ChEBI" id="CHEBI:456216"/>
        <dbReference type="EC" id="5.6.2.3"/>
    </reaction>
</comment>
<proteinExistence type="inferred from homology"/>
<feature type="compositionally biased region" description="Acidic residues" evidence="11">
    <location>
        <begin position="435"/>
        <end position="447"/>
    </location>
</feature>
<keyword evidence="6" id="KW-0067">ATP-binding</keyword>
<evidence type="ECO:0000259" key="12">
    <source>
        <dbReference type="PROSITE" id="PS51199"/>
    </source>
</evidence>
<evidence type="ECO:0000256" key="1">
    <source>
        <dbReference type="ARBA" id="ARBA00008428"/>
    </source>
</evidence>
<comment type="similarity">
    <text evidence="1">Belongs to the helicase family. DnaB subfamily.</text>
</comment>
<dbReference type="GO" id="GO:0043139">
    <property type="term" value="F:5'-3' DNA helicase activity"/>
    <property type="evidence" value="ECO:0007669"/>
    <property type="project" value="UniProtKB-EC"/>
</dbReference>
<gene>
    <name evidence="13" type="ORF">H9841_05870</name>
</gene>
<keyword evidence="5" id="KW-0347">Helicase</keyword>
<name>A0A9D2BYQ7_9FIRM</name>
<dbReference type="Gene3D" id="1.10.860.10">
    <property type="entry name" value="DNAb Helicase, Chain A"/>
    <property type="match status" value="1"/>
</dbReference>
<dbReference type="Proteomes" id="UP000823868">
    <property type="component" value="Unassembled WGS sequence"/>
</dbReference>
<dbReference type="InterPro" id="IPR027417">
    <property type="entry name" value="P-loop_NTPase"/>
</dbReference>
<evidence type="ECO:0000256" key="2">
    <source>
        <dbReference type="ARBA" id="ARBA00022705"/>
    </source>
</evidence>
<dbReference type="InterPro" id="IPR007693">
    <property type="entry name" value="DNA_helicase_DnaB-like_N"/>
</dbReference>
<keyword evidence="4" id="KW-0378">Hydrolase</keyword>
<keyword evidence="7" id="KW-0238">DNA-binding</keyword>
<evidence type="ECO:0000256" key="3">
    <source>
        <dbReference type="ARBA" id="ARBA00022741"/>
    </source>
</evidence>
<evidence type="ECO:0000256" key="7">
    <source>
        <dbReference type="ARBA" id="ARBA00023125"/>
    </source>
</evidence>
<dbReference type="EMBL" id="DXDX01000109">
    <property type="protein sequence ID" value="HIY21409.1"/>
    <property type="molecule type" value="Genomic_DNA"/>
</dbReference>
<dbReference type="Pfam" id="PF03796">
    <property type="entry name" value="DnaB_C"/>
    <property type="match status" value="1"/>
</dbReference>
<dbReference type="EC" id="5.6.2.3" evidence="9"/>
<dbReference type="AlphaFoldDB" id="A0A9D2BYQ7"/>
<dbReference type="PROSITE" id="PS51199">
    <property type="entry name" value="SF4_HELICASE"/>
    <property type="match status" value="1"/>
</dbReference>
<evidence type="ECO:0000256" key="6">
    <source>
        <dbReference type="ARBA" id="ARBA00022840"/>
    </source>
</evidence>
<sequence length="447" mass="50391">MVAQDKLSAQVAVLGSLLIEPDLVGEALGKVREEDFTDPRCRMVFAAIRAIFTEGGTPDPQHVRDRLGGDGEWTQYLLELMELTPTAANIWAYAGLMREQARMARVQELAGALLAAGTSDEVRTLTAQLNGLLTQRRGIQRMNMQEMLESFFHRHSHPHRYLTWGIDKLDQRLYADPGDLVVLGGYPSAGKTALAVSFAYHQAAEHRVGFYSLETNRYKLADRLIANLAGVELSAIKHGALSEKQWEQVAQESKRILQRDLTLIEASGMSARDIQADALAHRYEMVYIDYLQLLEPESRRVNRTEQVSGISRDLQRLAHGNGILVVALSQLSRQEKTRDESKLIEPTMSDLRESGQIEQDADAILLLYLEEPGRPDRSRRVLKVAKNKEGERGKLLLAFDGALQRFRPSVIEQSAQPPPKPKNRQMSFAERFWEPPEEDPFPETQEV</sequence>